<accession>A0A9N9C5R2</accession>
<organism evidence="1 2">
    <name type="scientific">Paraglomus brasilianum</name>
    <dbReference type="NCBI Taxonomy" id="144538"/>
    <lineage>
        <taxon>Eukaryota</taxon>
        <taxon>Fungi</taxon>
        <taxon>Fungi incertae sedis</taxon>
        <taxon>Mucoromycota</taxon>
        <taxon>Glomeromycotina</taxon>
        <taxon>Glomeromycetes</taxon>
        <taxon>Paraglomerales</taxon>
        <taxon>Paraglomeraceae</taxon>
        <taxon>Paraglomus</taxon>
    </lineage>
</organism>
<sequence>MRLNHLVFECKYLLTEYDSELYVTEHTVEDELRQMASIYYCGKLLTCFLIPNLSEAREMAKQYGWTKIIDDFTFFRCMLDLYLAGMQRKHVAKIASNAWRRASEEARKSFDIS</sequence>
<dbReference type="EMBL" id="CAJVPI010000999">
    <property type="protein sequence ID" value="CAG8588038.1"/>
    <property type="molecule type" value="Genomic_DNA"/>
</dbReference>
<keyword evidence="2" id="KW-1185">Reference proteome</keyword>
<evidence type="ECO:0000313" key="1">
    <source>
        <dbReference type="EMBL" id="CAG8588038.1"/>
    </source>
</evidence>
<name>A0A9N9C5R2_9GLOM</name>
<protein>
    <submittedName>
        <fullName evidence="1">4151_t:CDS:1</fullName>
    </submittedName>
</protein>
<dbReference type="AlphaFoldDB" id="A0A9N9C5R2"/>
<proteinExistence type="predicted"/>
<gene>
    <name evidence="1" type="ORF">PBRASI_LOCUS6971</name>
</gene>
<comment type="caution">
    <text evidence="1">The sequence shown here is derived from an EMBL/GenBank/DDBJ whole genome shotgun (WGS) entry which is preliminary data.</text>
</comment>
<evidence type="ECO:0000313" key="2">
    <source>
        <dbReference type="Proteomes" id="UP000789739"/>
    </source>
</evidence>
<dbReference type="Proteomes" id="UP000789739">
    <property type="component" value="Unassembled WGS sequence"/>
</dbReference>
<reference evidence="1" key="1">
    <citation type="submission" date="2021-06" db="EMBL/GenBank/DDBJ databases">
        <authorList>
            <person name="Kallberg Y."/>
            <person name="Tangrot J."/>
            <person name="Rosling A."/>
        </authorList>
    </citation>
    <scope>NUCLEOTIDE SEQUENCE</scope>
    <source>
        <strain evidence="1">BR232B</strain>
    </source>
</reference>